<dbReference type="EMBL" id="BJOU01000017">
    <property type="protein sequence ID" value="GED99151.1"/>
    <property type="molecule type" value="Genomic_DNA"/>
</dbReference>
<dbReference type="OrthoDB" id="5189801at2"/>
<dbReference type="AlphaFoldDB" id="A0A7I9V1X5"/>
<accession>A0A7I9V1X5</accession>
<sequence length="219" mass="23136">MTATVLTPPSSTAWDLLSLRSAVGPIVSDAVGESATDRLVVDAGDCPHPDAFLAAVVARLMVLERLDVAVAYVVGSPTRATRVYRLPVGAAARDLAHNGTPAPFPLIRDDAASVLVGRARHVGADGGPLLGEGYVDDTRLFDGEVAAVEIEPLGADGDLRGRVARRGWALPHRWRSGRAVQTGGPAVFVEREGVLTPRATGRSTFYPHHVPWRLVALTS</sequence>
<reference evidence="2" key="1">
    <citation type="submission" date="2019-06" db="EMBL/GenBank/DDBJ databases">
        <title>Gordonia isolated from sludge of a wastewater treatment plant.</title>
        <authorList>
            <person name="Tamura T."/>
            <person name="Aoyama K."/>
            <person name="Kang Y."/>
            <person name="Saito S."/>
            <person name="Akiyama N."/>
            <person name="Yazawa K."/>
            <person name="Gonoi T."/>
            <person name="Mikami Y."/>
        </authorList>
    </citation>
    <scope>NUCLEOTIDE SEQUENCE [LARGE SCALE GENOMIC DNA]</scope>
    <source>
        <strain evidence="2">NBRC 107697</strain>
    </source>
</reference>
<keyword evidence="2" id="KW-1185">Reference proteome</keyword>
<gene>
    <name evidence="1" type="ORF">nbrc107697_31900</name>
</gene>
<organism evidence="1 2">
    <name type="scientific">Gordonia crocea</name>
    <dbReference type="NCBI Taxonomy" id="589162"/>
    <lineage>
        <taxon>Bacteria</taxon>
        <taxon>Bacillati</taxon>
        <taxon>Actinomycetota</taxon>
        <taxon>Actinomycetes</taxon>
        <taxon>Mycobacteriales</taxon>
        <taxon>Gordoniaceae</taxon>
        <taxon>Gordonia</taxon>
    </lineage>
</organism>
<name>A0A7I9V1X5_9ACTN</name>
<dbReference type="Proteomes" id="UP000444980">
    <property type="component" value="Unassembled WGS sequence"/>
</dbReference>
<dbReference type="RefSeq" id="WP_161928463.1">
    <property type="nucleotide sequence ID" value="NZ_BJOU01000017.1"/>
</dbReference>
<proteinExistence type="predicted"/>
<evidence type="ECO:0000313" key="2">
    <source>
        <dbReference type="Proteomes" id="UP000444980"/>
    </source>
</evidence>
<evidence type="ECO:0000313" key="1">
    <source>
        <dbReference type="EMBL" id="GED99151.1"/>
    </source>
</evidence>
<comment type="caution">
    <text evidence="1">The sequence shown here is derived from an EMBL/GenBank/DDBJ whole genome shotgun (WGS) entry which is preliminary data.</text>
</comment>
<protein>
    <submittedName>
        <fullName evidence="1">Uncharacterized protein</fullName>
    </submittedName>
</protein>